<dbReference type="EMBL" id="LLXJ01001237">
    <property type="protein sequence ID" value="PKC03159.1"/>
    <property type="molecule type" value="Genomic_DNA"/>
</dbReference>
<dbReference type="OrthoDB" id="2424554at2759"/>
<reference evidence="2 3" key="2">
    <citation type="submission" date="2017-09" db="EMBL/GenBank/DDBJ databases">
        <title>Extensive intraspecific genome diversity in a model arbuscular mycorrhizal fungus.</title>
        <authorList>
            <person name="Chen E.C."/>
            <person name="Morin E."/>
            <person name="Beaudet D."/>
            <person name="Noel J."/>
            <person name="Ndikumana S."/>
            <person name="Charron P."/>
            <person name="St-Onge C."/>
            <person name="Giorgi J."/>
            <person name="Grigoriev I.V."/>
            <person name="Roux C."/>
            <person name="Martin F.M."/>
            <person name="Corradi N."/>
        </authorList>
    </citation>
    <scope>NUCLEOTIDE SEQUENCE [LARGE SCALE GENOMIC DNA]</scope>
    <source>
        <strain evidence="2 3">A5</strain>
    </source>
</reference>
<comment type="caution">
    <text evidence="2">The sequence shown here is derived from an EMBL/GenBank/DDBJ whole genome shotgun (WGS) entry which is preliminary data.</text>
</comment>
<name>A0A2I1EY76_9GLOM</name>
<evidence type="ECO:0000313" key="3">
    <source>
        <dbReference type="Proteomes" id="UP000232722"/>
    </source>
</evidence>
<proteinExistence type="predicted"/>
<dbReference type="VEuPathDB" id="FungiDB:RhiirFUN_009279"/>
<accession>A0A2I1EY76</accession>
<organism evidence="2 3">
    <name type="scientific">Rhizophagus irregularis</name>
    <dbReference type="NCBI Taxonomy" id="588596"/>
    <lineage>
        <taxon>Eukaryota</taxon>
        <taxon>Fungi</taxon>
        <taxon>Fungi incertae sedis</taxon>
        <taxon>Mucoromycota</taxon>
        <taxon>Glomeromycotina</taxon>
        <taxon>Glomeromycetes</taxon>
        <taxon>Glomerales</taxon>
        <taxon>Glomeraceae</taxon>
        <taxon>Rhizophagus</taxon>
    </lineage>
</organism>
<gene>
    <name evidence="2" type="ORF">RhiirA5_424189</name>
</gene>
<feature type="region of interest" description="Disordered" evidence="1">
    <location>
        <begin position="61"/>
        <end position="101"/>
    </location>
</feature>
<protein>
    <submittedName>
        <fullName evidence="2">Uncharacterized protein</fullName>
    </submittedName>
</protein>
<reference evidence="2 3" key="1">
    <citation type="submission" date="2016-04" db="EMBL/GenBank/DDBJ databases">
        <title>Genome analyses suggest a sexual origin of heterokaryosis in a supposedly ancient asexual fungus.</title>
        <authorList>
            <person name="Ropars J."/>
            <person name="Sedzielewska K."/>
            <person name="Noel J."/>
            <person name="Charron P."/>
            <person name="Farinelli L."/>
            <person name="Marton T."/>
            <person name="Kruger M."/>
            <person name="Pelin A."/>
            <person name="Brachmann A."/>
            <person name="Corradi N."/>
        </authorList>
    </citation>
    <scope>NUCLEOTIDE SEQUENCE [LARGE SCALE GENOMIC DNA]</scope>
    <source>
        <strain evidence="2 3">A5</strain>
    </source>
</reference>
<evidence type="ECO:0000313" key="2">
    <source>
        <dbReference type="EMBL" id="PKC03159.1"/>
    </source>
</evidence>
<sequence>MVRKSHFLTSYIVVLHSVKKANSCNKYAVCRAYISAVGKDEAYKNKFTNTKRESQKIKDLLDKAERDGAKSTSKKKNIKLPKKRSHRTSISNDSSSENESDASYHSIADEFSDNEISQDINTLDNYIFCPLTFAQKHKFEQLLLEVTVSLLGGRILKETISNESEILLKNAKRDQFGVTLAFDGWKNVAHQHLLGTILITSLGDIVIWKAADCEAKRITGNEIAKFWIGKLREEQDATYKNKFYALIVPNEILLKSKAALKNLTTKIEDKQLLQKLEKKWADWEQPLLLLSFLLHPGYHTKKFNPAIESLGFSHLEAYRQEKYPYNNATTCQFHNDILGFWNYVRGHSKELY</sequence>
<feature type="compositionally biased region" description="Basic residues" evidence="1">
    <location>
        <begin position="72"/>
        <end position="87"/>
    </location>
</feature>
<dbReference type="AlphaFoldDB" id="A0A2I1EY76"/>
<dbReference type="Proteomes" id="UP000232722">
    <property type="component" value="Unassembled WGS sequence"/>
</dbReference>
<feature type="compositionally biased region" description="Low complexity" evidence="1">
    <location>
        <begin position="89"/>
        <end position="101"/>
    </location>
</feature>
<evidence type="ECO:0000256" key="1">
    <source>
        <dbReference type="SAM" id="MobiDB-lite"/>
    </source>
</evidence>